<evidence type="ECO:0000256" key="7">
    <source>
        <dbReference type="ARBA" id="ARBA00022840"/>
    </source>
</evidence>
<dbReference type="CDD" id="cd00808">
    <property type="entry name" value="GluRS_core"/>
    <property type="match status" value="1"/>
</dbReference>
<keyword evidence="5 10" id="KW-0436">Ligase</keyword>
<dbReference type="EC" id="6.1.1.17" evidence="10"/>
<evidence type="ECO:0000256" key="6">
    <source>
        <dbReference type="ARBA" id="ARBA00022741"/>
    </source>
</evidence>
<dbReference type="Pfam" id="PF19269">
    <property type="entry name" value="Anticodon_2"/>
    <property type="match status" value="1"/>
</dbReference>
<dbReference type="InterPro" id="IPR001412">
    <property type="entry name" value="aa-tRNA-synth_I_CS"/>
</dbReference>
<feature type="domain" description="Glutamyl/glutaminyl-tRNA synthetase class Ib catalytic" evidence="11">
    <location>
        <begin position="8"/>
        <end position="315"/>
    </location>
</feature>
<evidence type="ECO:0000259" key="12">
    <source>
        <dbReference type="Pfam" id="PF19269"/>
    </source>
</evidence>
<organism evidence="13">
    <name type="scientific">Candidatus Kinetoplastidibacterium blastocrithidiae</name>
    <dbReference type="NCBI Taxonomy" id="233181"/>
    <lineage>
        <taxon>Bacteria</taxon>
        <taxon>Pseudomonadati</taxon>
        <taxon>Pseudomonadota</taxon>
        <taxon>Betaproteobacteria</taxon>
        <taxon>Candidatus Kinetoplastidibacterium</taxon>
    </lineage>
</organism>
<reference evidence="13" key="1">
    <citation type="journal article" date="2011" name="PLoS ONE">
        <title>Identification and Phylogenetic Analysis of Heme Synthesis Genes in Trypanosomatids and Their Bacterial Endosymbionts.</title>
        <authorList>
            <person name="Alves J.M.P."/>
            <person name="Voegtly L.J."/>
            <person name="Matveyev A.V."/>
            <person name="Lara A.M."/>
            <person name="da Silva F.M."/>
            <person name="Serrano M.G."/>
            <person name="Buck G.A."/>
            <person name="Teixeira M.M.G."/>
            <person name="Camargo E.P."/>
        </authorList>
    </citation>
    <scope>NUCLEOTIDE SEQUENCE</scope>
</reference>
<dbReference type="InterPro" id="IPR020058">
    <property type="entry name" value="Glu/Gln-tRNA-synth_Ib_cat-dom"/>
</dbReference>
<dbReference type="HAMAP" id="MF_00022">
    <property type="entry name" value="Glu_tRNA_synth_type1"/>
    <property type="match status" value="1"/>
</dbReference>
<dbReference type="InterPro" id="IPR033910">
    <property type="entry name" value="GluRS_core"/>
</dbReference>
<feature type="short sequence motif" description="'KMSKS' region" evidence="10">
    <location>
        <begin position="247"/>
        <end position="251"/>
    </location>
</feature>
<dbReference type="PANTHER" id="PTHR43311:SF2">
    <property type="entry name" value="GLUTAMATE--TRNA LIGASE, MITOCHONDRIAL-RELATED"/>
    <property type="match status" value="1"/>
</dbReference>
<comment type="function">
    <text evidence="10">Catalyzes the attachment of glutamate to tRNA(Glu) in a two-step reaction: glutamate is first activated by ATP to form Glu-AMP and then transferred to the acceptor end of tRNA(Glu).</text>
</comment>
<dbReference type="Pfam" id="PF00749">
    <property type="entry name" value="tRNA-synt_1c"/>
    <property type="match status" value="1"/>
</dbReference>
<dbReference type="PANTHER" id="PTHR43311">
    <property type="entry name" value="GLUTAMATE--TRNA LIGASE"/>
    <property type="match status" value="1"/>
</dbReference>
<evidence type="ECO:0000256" key="10">
    <source>
        <dbReference type="HAMAP-Rule" id="MF_00022"/>
    </source>
</evidence>
<comment type="similarity">
    <text evidence="2 10">Belongs to the class-I aminoacyl-tRNA synthetase family. Glutamate--tRNA ligase type 1 subfamily.</text>
</comment>
<dbReference type="EMBL" id="JF756629">
    <property type="protein sequence ID" value="AEM25287.1"/>
    <property type="molecule type" value="Genomic_DNA"/>
</dbReference>
<evidence type="ECO:0000256" key="2">
    <source>
        <dbReference type="ARBA" id="ARBA00007894"/>
    </source>
</evidence>
<dbReference type="GO" id="GO:0000049">
    <property type="term" value="F:tRNA binding"/>
    <property type="evidence" value="ECO:0007669"/>
    <property type="project" value="InterPro"/>
</dbReference>
<dbReference type="InterPro" id="IPR049940">
    <property type="entry name" value="GluQ/Sye"/>
</dbReference>
<sequence>MNSYTNNNVRVRFAPSPTGFLHLGGARTALFSWAFAKHNNGIFLLRIEDTDIKRSTKEAIKSIMDGMTWLGIISDEEIVYQTQRMERYRELLKKMLNEGNAYYCYSSAEEIDKMREEARKNETKPKYDGTWRPELNKIMPNIPKDRNPTIRFKNPSTGIVTWNDMVKGRISFKNEELDDLVIARSDGTPTYNFCVAIDDLDMGISHVLRGDDHVNNTPRQINILKSLNAKIPEYGHLPMILGTDGEKLSKRHGAMNIMEYKSKGYLPEAMVNYLARLGWSHNNDEIFNTRQLIDWFDIKHLSKSPSQWDPKKLDWINSYYIKHTDTHNLVNMVMPMITARNYEPNENDLGSIIDLFKERSTTLNQLAENAIIFYKETINIADDIKNKCTDDQTIQLIRKFISIANNVDWKIEEIDRVIKTIITENNITMKQIALPLRIYLTGEANTPSINKVLLLLGKEKVLSRLRKTLDNYKQL</sequence>
<evidence type="ECO:0000313" key="13">
    <source>
        <dbReference type="EMBL" id="AEM25287.1"/>
    </source>
</evidence>
<evidence type="ECO:0000259" key="11">
    <source>
        <dbReference type="Pfam" id="PF00749"/>
    </source>
</evidence>
<accession>G1C9N4</accession>
<dbReference type="Gene3D" id="1.10.10.350">
    <property type="match status" value="1"/>
</dbReference>
<keyword evidence="6 10" id="KW-0547">Nucleotide-binding</keyword>
<evidence type="ECO:0000256" key="3">
    <source>
        <dbReference type="ARBA" id="ARBA00011245"/>
    </source>
</evidence>
<dbReference type="SUPFAM" id="SSF52374">
    <property type="entry name" value="Nucleotidylyl transferase"/>
    <property type="match status" value="1"/>
</dbReference>
<gene>
    <name evidence="10 13" type="primary">gltX</name>
</gene>
<dbReference type="Gene3D" id="3.40.50.620">
    <property type="entry name" value="HUPs"/>
    <property type="match status" value="1"/>
</dbReference>
<evidence type="ECO:0000256" key="9">
    <source>
        <dbReference type="ARBA" id="ARBA00023146"/>
    </source>
</evidence>
<name>G1C9N4_9PROT</name>
<dbReference type="InterPro" id="IPR020751">
    <property type="entry name" value="aa-tRNA-synth_I_codon-bd_sub2"/>
</dbReference>
<comment type="subcellular location">
    <subcellularLocation>
        <location evidence="1 10">Cytoplasm</location>
    </subcellularLocation>
</comment>
<dbReference type="InterPro" id="IPR000924">
    <property type="entry name" value="Glu/Gln-tRNA-synth"/>
</dbReference>
<evidence type="ECO:0000256" key="8">
    <source>
        <dbReference type="ARBA" id="ARBA00022917"/>
    </source>
</evidence>
<keyword evidence="9 10" id="KW-0030">Aminoacyl-tRNA synthetase</keyword>
<dbReference type="GO" id="GO:0006424">
    <property type="term" value="P:glutamyl-tRNA aminoacylation"/>
    <property type="evidence" value="ECO:0007669"/>
    <property type="project" value="UniProtKB-UniRule"/>
</dbReference>
<dbReference type="SUPFAM" id="SSF48163">
    <property type="entry name" value="An anticodon-binding domain of class I aminoacyl-tRNA synthetases"/>
    <property type="match status" value="1"/>
</dbReference>
<feature type="binding site" evidence="10">
    <location>
        <position position="250"/>
    </location>
    <ligand>
        <name>ATP</name>
        <dbReference type="ChEBI" id="CHEBI:30616"/>
    </ligand>
</feature>
<dbReference type="FunFam" id="3.40.50.620:FF:000007">
    <property type="entry name" value="Glutamate--tRNA ligase"/>
    <property type="match status" value="1"/>
</dbReference>
<feature type="domain" description="Aminoacyl-tRNA synthetase class I anticodon-binding" evidence="12">
    <location>
        <begin position="329"/>
        <end position="468"/>
    </location>
</feature>
<dbReference type="PROSITE" id="PS00178">
    <property type="entry name" value="AA_TRNA_LIGASE_I"/>
    <property type="match status" value="1"/>
</dbReference>
<dbReference type="GO" id="GO:0004818">
    <property type="term" value="F:glutamate-tRNA ligase activity"/>
    <property type="evidence" value="ECO:0007669"/>
    <property type="project" value="UniProtKB-UniRule"/>
</dbReference>
<dbReference type="AlphaFoldDB" id="G1C9N4"/>
<dbReference type="InterPro" id="IPR014729">
    <property type="entry name" value="Rossmann-like_a/b/a_fold"/>
</dbReference>
<evidence type="ECO:0000256" key="4">
    <source>
        <dbReference type="ARBA" id="ARBA00022490"/>
    </source>
</evidence>
<proteinExistence type="inferred from homology"/>
<dbReference type="InterPro" id="IPR008925">
    <property type="entry name" value="aa_tRNA-synth_I_cd-bd_sf"/>
</dbReference>
<keyword evidence="4 10" id="KW-0963">Cytoplasm</keyword>
<dbReference type="PRINTS" id="PR00987">
    <property type="entry name" value="TRNASYNTHGLU"/>
</dbReference>
<evidence type="ECO:0000256" key="1">
    <source>
        <dbReference type="ARBA" id="ARBA00004496"/>
    </source>
</evidence>
<dbReference type="NCBIfam" id="TIGR00464">
    <property type="entry name" value="gltX_bact"/>
    <property type="match status" value="1"/>
</dbReference>
<dbReference type="InterPro" id="IPR045462">
    <property type="entry name" value="aa-tRNA-synth_I_cd-bd"/>
</dbReference>
<evidence type="ECO:0000256" key="5">
    <source>
        <dbReference type="ARBA" id="ARBA00022598"/>
    </source>
</evidence>
<dbReference type="GO" id="GO:0005829">
    <property type="term" value="C:cytosol"/>
    <property type="evidence" value="ECO:0007669"/>
    <property type="project" value="TreeGrafter"/>
</dbReference>
<keyword evidence="8 10" id="KW-0648">Protein biosynthesis</keyword>
<dbReference type="InterPro" id="IPR004527">
    <property type="entry name" value="Glu-tRNA-ligase_bac/mito"/>
</dbReference>
<comment type="subunit">
    <text evidence="3 10">Monomer.</text>
</comment>
<dbReference type="GO" id="GO:0005524">
    <property type="term" value="F:ATP binding"/>
    <property type="evidence" value="ECO:0007669"/>
    <property type="project" value="UniProtKB-UniRule"/>
</dbReference>
<keyword evidence="7 10" id="KW-0067">ATP-binding</keyword>
<protein>
    <recommendedName>
        <fullName evidence="10">Glutamate--tRNA ligase</fullName>
        <ecNumber evidence="10">6.1.1.17</ecNumber>
    </recommendedName>
    <alternativeName>
        <fullName evidence="10">Glutamyl-tRNA synthetase</fullName>
        <shortName evidence="10">GluRS</shortName>
    </alternativeName>
</protein>
<dbReference type="GO" id="GO:0008270">
    <property type="term" value="F:zinc ion binding"/>
    <property type="evidence" value="ECO:0007669"/>
    <property type="project" value="InterPro"/>
</dbReference>
<comment type="catalytic activity">
    <reaction evidence="10">
        <text>tRNA(Glu) + L-glutamate + ATP = L-glutamyl-tRNA(Glu) + AMP + diphosphate</text>
        <dbReference type="Rhea" id="RHEA:23540"/>
        <dbReference type="Rhea" id="RHEA-COMP:9663"/>
        <dbReference type="Rhea" id="RHEA-COMP:9680"/>
        <dbReference type="ChEBI" id="CHEBI:29985"/>
        <dbReference type="ChEBI" id="CHEBI:30616"/>
        <dbReference type="ChEBI" id="CHEBI:33019"/>
        <dbReference type="ChEBI" id="CHEBI:78442"/>
        <dbReference type="ChEBI" id="CHEBI:78520"/>
        <dbReference type="ChEBI" id="CHEBI:456215"/>
        <dbReference type="EC" id="6.1.1.17"/>
    </reaction>
</comment>
<feature type="short sequence motif" description="'HIGH' region" evidence="10">
    <location>
        <begin position="15"/>
        <end position="25"/>
    </location>
</feature>
<comment type="caution">
    <text evidence="10">Lacks conserved residue(s) required for the propagation of feature annotation.</text>
</comment>